<dbReference type="PANTHER" id="PTHR43365">
    <property type="entry name" value="BLR7806 PROTEIN"/>
    <property type="match status" value="1"/>
</dbReference>
<feature type="active site" description="Acyl-thioester intermediate" evidence="4">
    <location>
        <position position="91"/>
    </location>
</feature>
<keyword evidence="9" id="KW-1185">Reference proteome</keyword>
<dbReference type="InterPro" id="IPR020617">
    <property type="entry name" value="Thiolase_C"/>
</dbReference>
<dbReference type="InterPro" id="IPR020610">
    <property type="entry name" value="Thiolase_AS"/>
</dbReference>
<dbReference type="eggNOG" id="COG0183">
    <property type="taxonomic scope" value="Bacteria"/>
</dbReference>
<dbReference type="InterPro" id="IPR016039">
    <property type="entry name" value="Thiolase-like"/>
</dbReference>
<dbReference type="EMBL" id="CP002156">
    <property type="protein sequence ID" value="ADM09478.1"/>
    <property type="molecule type" value="Genomic_DNA"/>
</dbReference>
<dbReference type="AlphaFoldDB" id="E0TEA3"/>
<dbReference type="HOGENOM" id="CLU_031026_2_3_5"/>
<keyword evidence="2 5" id="KW-0808">Transferase</keyword>
<accession>E0TEA3</accession>
<proteinExistence type="inferred from homology"/>
<dbReference type="Gene3D" id="3.40.47.10">
    <property type="match status" value="2"/>
</dbReference>
<sequence length="404" mass="42554">MADAYIYDAVRTPRGKGKPDGSLHEITPVQLAAQVLNALNERNDLSRQAVDDVILGCVMPVGEQGSNIARTAVLVSDLPQETSGVQVNRFCASALEATNMAAAKVMSGEADLAIGGGVEAMSRVPMSADGGALLSDPAVSFEQYVVPQGISADIIATKYGISRDDADAYAVESHKRAAASWARGDFDKQVVPVKDVIGLEILSKDETIRPDSDMQAMGRLNPAFAALGEQMPGFDKVALQKYPELERINHIHTAGNSSGIVDGAAGVLVGTKEMGEKLGLKPIAKIRAMASIGSEPTIMLTGPEFVTKKVLARSGMSKNDIDVWELNEAFASVVLRYMQAMDIDHDQMNVNGGAIAMGHPMGATGAMILGTAIGEMHRTDKETALVTLCIGGGMGTATILERVS</sequence>
<gene>
    <name evidence="8" type="ordered locus">PB2503_07062</name>
</gene>
<dbReference type="GO" id="GO:0003988">
    <property type="term" value="F:acetyl-CoA C-acyltransferase activity"/>
    <property type="evidence" value="ECO:0007669"/>
    <property type="project" value="UniProtKB-ARBA"/>
</dbReference>
<keyword evidence="3 5" id="KW-0012">Acyltransferase</keyword>
<evidence type="ECO:0000313" key="9">
    <source>
        <dbReference type="Proteomes" id="UP000001302"/>
    </source>
</evidence>
<evidence type="ECO:0000259" key="6">
    <source>
        <dbReference type="Pfam" id="PF00108"/>
    </source>
</evidence>
<evidence type="ECO:0000256" key="4">
    <source>
        <dbReference type="PIRSR" id="PIRSR000429-1"/>
    </source>
</evidence>
<organism evidence="8 9">
    <name type="scientific">Parvularcula bermudensis (strain ATCC BAA-594 / HTCC2503 / KCTC 12087)</name>
    <dbReference type="NCBI Taxonomy" id="314260"/>
    <lineage>
        <taxon>Bacteria</taxon>
        <taxon>Pseudomonadati</taxon>
        <taxon>Pseudomonadota</taxon>
        <taxon>Alphaproteobacteria</taxon>
        <taxon>Parvularculales</taxon>
        <taxon>Parvularculaceae</taxon>
        <taxon>Parvularcula</taxon>
    </lineage>
</organism>
<dbReference type="STRING" id="314260.PB2503_07062"/>
<evidence type="ECO:0000256" key="1">
    <source>
        <dbReference type="ARBA" id="ARBA00010982"/>
    </source>
</evidence>
<dbReference type="PROSITE" id="PS00737">
    <property type="entry name" value="THIOLASE_2"/>
    <property type="match status" value="1"/>
</dbReference>
<dbReference type="Pfam" id="PF00108">
    <property type="entry name" value="Thiolase_N"/>
    <property type="match status" value="1"/>
</dbReference>
<dbReference type="PROSITE" id="PS00099">
    <property type="entry name" value="THIOLASE_3"/>
    <property type="match status" value="1"/>
</dbReference>
<evidence type="ECO:0000256" key="2">
    <source>
        <dbReference type="ARBA" id="ARBA00022679"/>
    </source>
</evidence>
<dbReference type="InterPro" id="IPR002155">
    <property type="entry name" value="Thiolase"/>
</dbReference>
<feature type="active site" description="Proton acceptor" evidence="4">
    <location>
        <position position="359"/>
    </location>
</feature>
<dbReference type="OrthoDB" id="9764638at2"/>
<comment type="similarity">
    <text evidence="1 5">Belongs to the thiolase-like superfamily. Thiolase family.</text>
</comment>
<dbReference type="InterPro" id="IPR020613">
    <property type="entry name" value="Thiolase_CS"/>
</dbReference>
<feature type="domain" description="Thiolase C-terminal" evidence="7">
    <location>
        <begin position="280"/>
        <end position="402"/>
    </location>
</feature>
<dbReference type="SUPFAM" id="SSF53901">
    <property type="entry name" value="Thiolase-like"/>
    <property type="match status" value="2"/>
</dbReference>
<feature type="active site" description="Proton acceptor" evidence="4">
    <location>
        <position position="389"/>
    </location>
</feature>
<evidence type="ECO:0000256" key="5">
    <source>
        <dbReference type="RuleBase" id="RU003557"/>
    </source>
</evidence>
<dbReference type="PIRSF" id="PIRSF000429">
    <property type="entry name" value="Ac-CoA_Ac_transf"/>
    <property type="match status" value="1"/>
</dbReference>
<evidence type="ECO:0000313" key="8">
    <source>
        <dbReference type="EMBL" id="ADM09478.1"/>
    </source>
</evidence>
<name>E0TEA3_PARBH</name>
<dbReference type="KEGG" id="pbr:PB2503_07062"/>
<evidence type="ECO:0000256" key="3">
    <source>
        <dbReference type="ARBA" id="ARBA00023315"/>
    </source>
</evidence>
<dbReference type="CDD" id="cd00751">
    <property type="entry name" value="thiolase"/>
    <property type="match status" value="1"/>
</dbReference>
<feature type="domain" description="Thiolase N-terminal" evidence="6">
    <location>
        <begin position="5"/>
        <end position="228"/>
    </location>
</feature>
<dbReference type="NCBIfam" id="TIGR01930">
    <property type="entry name" value="AcCoA-C-Actrans"/>
    <property type="match status" value="1"/>
</dbReference>
<dbReference type="NCBIfam" id="NF006090">
    <property type="entry name" value="PRK08242.1"/>
    <property type="match status" value="1"/>
</dbReference>
<protein>
    <submittedName>
        <fullName evidence="8">Acetyl-CoA acetyltransferase</fullName>
    </submittedName>
</protein>
<reference evidence="9" key="1">
    <citation type="submission" date="2010-08" db="EMBL/GenBank/DDBJ databases">
        <title>Genome sequence of Parvularcula bermudensis HTCC2503.</title>
        <authorList>
            <person name="Kang D.-M."/>
            <person name="Oh H.-M."/>
            <person name="Cho J.-C."/>
        </authorList>
    </citation>
    <scope>NUCLEOTIDE SEQUENCE [LARGE SCALE GENOMIC DNA]</scope>
    <source>
        <strain evidence="9">ATCC BAA-594 / HTCC2503 / KCTC 12087</strain>
    </source>
</reference>
<dbReference type="PANTHER" id="PTHR43365:SF1">
    <property type="entry name" value="ACETYL-COA C-ACYLTRANSFERASE"/>
    <property type="match status" value="1"/>
</dbReference>
<dbReference type="Pfam" id="PF02803">
    <property type="entry name" value="Thiolase_C"/>
    <property type="match status" value="1"/>
</dbReference>
<reference evidence="8 9" key="2">
    <citation type="journal article" date="2011" name="J. Bacteriol.">
        <title>Complete genome sequence of strain HTCC2503T of Parvularcula bermudensis, the type species of the order "Parvularculales" in the class Alphaproteobacteria.</title>
        <authorList>
            <person name="Oh H.M."/>
            <person name="Kang I."/>
            <person name="Vergin K.L."/>
            <person name="Kang D."/>
            <person name="Rhee K.H."/>
            <person name="Giovannoni S.J."/>
            <person name="Cho J.C."/>
        </authorList>
    </citation>
    <scope>NUCLEOTIDE SEQUENCE [LARGE SCALE GENOMIC DNA]</scope>
    <source>
        <strain evidence="9">ATCC BAA-594 / HTCC2503 / KCTC 12087</strain>
    </source>
</reference>
<dbReference type="Proteomes" id="UP000001302">
    <property type="component" value="Chromosome"/>
</dbReference>
<dbReference type="InterPro" id="IPR020616">
    <property type="entry name" value="Thiolase_N"/>
</dbReference>
<dbReference type="RefSeq" id="WP_013300452.1">
    <property type="nucleotide sequence ID" value="NC_014414.1"/>
</dbReference>
<evidence type="ECO:0000259" key="7">
    <source>
        <dbReference type="Pfam" id="PF02803"/>
    </source>
</evidence>